<gene>
    <name evidence="1" type="ORF">RND81_07G206100</name>
</gene>
<comment type="caution">
    <text evidence="1">The sequence shown here is derived from an EMBL/GenBank/DDBJ whole genome shotgun (WGS) entry which is preliminary data.</text>
</comment>
<keyword evidence="2" id="KW-1185">Reference proteome</keyword>
<proteinExistence type="predicted"/>
<dbReference type="EMBL" id="JBDFQZ010000007">
    <property type="protein sequence ID" value="KAK9707575.1"/>
    <property type="molecule type" value="Genomic_DNA"/>
</dbReference>
<organism evidence="1 2">
    <name type="scientific">Saponaria officinalis</name>
    <name type="common">Common soapwort</name>
    <name type="synonym">Lychnis saponaria</name>
    <dbReference type="NCBI Taxonomy" id="3572"/>
    <lineage>
        <taxon>Eukaryota</taxon>
        <taxon>Viridiplantae</taxon>
        <taxon>Streptophyta</taxon>
        <taxon>Embryophyta</taxon>
        <taxon>Tracheophyta</taxon>
        <taxon>Spermatophyta</taxon>
        <taxon>Magnoliopsida</taxon>
        <taxon>eudicotyledons</taxon>
        <taxon>Gunneridae</taxon>
        <taxon>Pentapetalae</taxon>
        <taxon>Caryophyllales</taxon>
        <taxon>Caryophyllaceae</taxon>
        <taxon>Caryophylleae</taxon>
        <taxon>Saponaria</taxon>
    </lineage>
</organism>
<evidence type="ECO:0000313" key="1">
    <source>
        <dbReference type="EMBL" id="KAK9707575.1"/>
    </source>
</evidence>
<dbReference type="AlphaFoldDB" id="A0AAW1JUG4"/>
<reference evidence="1" key="1">
    <citation type="submission" date="2024-03" db="EMBL/GenBank/DDBJ databases">
        <title>WGS assembly of Saponaria officinalis var. Norfolk2.</title>
        <authorList>
            <person name="Jenkins J."/>
            <person name="Shu S."/>
            <person name="Grimwood J."/>
            <person name="Barry K."/>
            <person name="Goodstein D."/>
            <person name="Schmutz J."/>
            <person name="Leebens-Mack J."/>
            <person name="Osbourn A."/>
        </authorList>
    </citation>
    <scope>NUCLEOTIDE SEQUENCE [LARGE SCALE GENOMIC DNA]</scope>
    <source>
        <strain evidence="1">JIC</strain>
    </source>
</reference>
<protein>
    <submittedName>
        <fullName evidence="1">Uncharacterized protein</fullName>
    </submittedName>
</protein>
<evidence type="ECO:0000313" key="2">
    <source>
        <dbReference type="Proteomes" id="UP001443914"/>
    </source>
</evidence>
<name>A0AAW1JUG4_SAPOF</name>
<accession>A0AAW1JUG4</accession>
<dbReference type="Proteomes" id="UP001443914">
    <property type="component" value="Unassembled WGS sequence"/>
</dbReference>
<sequence>MKDNLAHRITFGVTHNIPEDGNAKRRTEIEVSAQNEGALQLQPARPAPYFFSYVAISVRFCNYRLVFKRTIKTPLFSFHIIMVYFEGIRERLGNNSIFSLVILF</sequence>